<evidence type="ECO:0000313" key="3">
    <source>
        <dbReference type="EMBL" id="MBA4861134.1"/>
    </source>
</evidence>
<protein>
    <submittedName>
        <fullName evidence="3">Alpha/beta hydrolase</fullName>
    </submittedName>
</protein>
<dbReference type="AlphaFoldDB" id="A0A7W2HEZ5"/>
<feature type="signal peptide" evidence="1">
    <location>
        <begin position="1"/>
        <end position="29"/>
    </location>
</feature>
<feature type="domain" description="AB hydrolase-1" evidence="2">
    <location>
        <begin position="51"/>
        <end position="273"/>
    </location>
</feature>
<dbReference type="InterPro" id="IPR052897">
    <property type="entry name" value="Sec-Metab_Biosynth_Hydrolase"/>
</dbReference>
<dbReference type="Gene3D" id="3.40.50.1820">
    <property type="entry name" value="alpha/beta hydrolase"/>
    <property type="match status" value="1"/>
</dbReference>
<organism evidence="3 4">
    <name type="scientific">Streptomyces himalayensis subsp. aureolus</name>
    <dbReference type="NCBI Taxonomy" id="2758039"/>
    <lineage>
        <taxon>Bacteria</taxon>
        <taxon>Bacillati</taxon>
        <taxon>Actinomycetota</taxon>
        <taxon>Actinomycetes</taxon>
        <taxon>Kitasatosporales</taxon>
        <taxon>Streptomycetaceae</taxon>
        <taxon>Streptomyces</taxon>
        <taxon>Streptomyces himalayensis</taxon>
    </lineage>
</organism>
<sequence>MFRFSRARSTVHAIATVTLASIVTGSLLAASTVSSSAASHKAGAGKAKPTIVLVHGAFADASSWSGVIQRLQRDGYPVIATANPLRGLSSDATYLRSVLDTVKGPVVLVGHSYGGSVITEAAAGDPDVKALVYIAAFIPSVGESAGELATKFPGSTLGDAVNTAPYPLPGGGTGTELTIQQDRFHQQFAADVPVTTAAIMAATQRPVSTLALEEKASKAAWQDIPSYALIAGEDYNIPPKAEQWMAERADAHTVTVDRASHAVAVSHPAAVTDLILRAARDTR</sequence>
<dbReference type="PANTHER" id="PTHR37017">
    <property type="entry name" value="AB HYDROLASE-1 DOMAIN-CONTAINING PROTEIN-RELATED"/>
    <property type="match status" value="1"/>
</dbReference>
<reference evidence="3 4" key="1">
    <citation type="submission" date="2020-07" db="EMBL/GenBank/DDBJ databases">
        <title>Streptomyces isolated from Indian soil.</title>
        <authorList>
            <person name="Mandal S."/>
            <person name="Maiti P.K."/>
        </authorList>
    </citation>
    <scope>NUCLEOTIDE SEQUENCE [LARGE SCALE GENOMIC DNA]</scope>
    <source>
        <strain evidence="3 4">PSKA54</strain>
    </source>
</reference>
<gene>
    <name evidence="3" type="ORF">H1V43_07005</name>
</gene>
<evidence type="ECO:0000259" key="2">
    <source>
        <dbReference type="Pfam" id="PF12697"/>
    </source>
</evidence>
<dbReference type="GO" id="GO:0016787">
    <property type="term" value="F:hydrolase activity"/>
    <property type="evidence" value="ECO:0007669"/>
    <property type="project" value="UniProtKB-KW"/>
</dbReference>
<dbReference type="Proteomes" id="UP000586976">
    <property type="component" value="Unassembled WGS sequence"/>
</dbReference>
<keyword evidence="3" id="KW-0378">Hydrolase</keyword>
<dbReference type="RefSeq" id="WP_181863172.1">
    <property type="nucleotide sequence ID" value="NZ_JACEQY010000004.1"/>
</dbReference>
<feature type="chain" id="PRO_5031213088" evidence="1">
    <location>
        <begin position="30"/>
        <end position="283"/>
    </location>
</feature>
<keyword evidence="1" id="KW-0732">Signal</keyword>
<dbReference type="Pfam" id="PF12697">
    <property type="entry name" value="Abhydrolase_6"/>
    <property type="match status" value="1"/>
</dbReference>
<keyword evidence="4" id="KW-1185">Reference proteome</keyword>
<dbReference type="InterPro" id="IPR000073">
    <property type="entry name" value="AB_hydrolase_1"/>
</dbReference>
<evidence type="ECO:0000313" key="4">
    <source>
        <dbReference type="Proteomes" id="UP000586976"/>
    </source>
</evidence>
<accession>A0A7W2HEZ5</accession>
<proteinExistence type="predicted"/>
<dbReference type="PANTHER" id="PTHR37017:SF11">
    <property type="entry name" value="ESTERASE_LIPASE_THIOESTERASE DOMAIN-CONTAINING PROTEIN"/>
    <property type="match status" value="1"/>
</dbReference>
<dbReference type="EMBL" id="JACEQY010000004">
    <property type="protein sequence ID" value="MBA4861134.1"/>
    <property type="molecule type" value="Genomic_DNA"/>
</dbReference>
<evidence type="ECO:0000256" key="1">
    <source>
        <dbReference type="SAM" id="SignalP"/>
    </source>
</evidence>
<dbReference type="SUPFAM" id="SSF53474">
    <property type="entry name" value="alpha/beta-Hydrolases"/>
    <property type="match status" value="1"/>
</dbReference>
<dbReference type="InterPro" id="IPR029058">
    <property type="entry name" value="AB_hydrolase_fold"/>
</dbReference>
<comment type="caution">
    <text evidence="3">The sequence shown here is derived from an EMBL/GenBank/DDBJ whole genome shotgun (WGS) entry which is preliminary data.</text>
</comment>
<name>A0A7W2HEZ5_9ACTN</name>